<evidence type="ECO:0000313" key="1">
    <source>
        <dbReference type="EMBL" id="ARN22747.1"/>
    </source>
</evidence>
<organism evidence="1 2">
    <name type="scientific">Piscinibacter gummiphilus</name>
    <dbReference type="NCBI Taxonomy" id="946333"/>
    <lineage>
        <taxon>Bacteria</taxon>
        <taxon>Pseudomonadati</taxon>
        <taxon>Pseudomonadota</taxon>
        <taxon>Betaproteobacteria</taxon>
        <taxon>Burkholderiales</taxon>
        <taxon>Sphaerotilaceae</taxon>
        <taxon>Piscinibacter</taxon>
    </lineage>
</organism>
<accession>A0A1W6LEW3</accession>
<dbReference type="Proteomes" id="UP000193427">
    <property type="component" value="Chromosome"/>
</dbReference>
<gene>
    <name evidence="1" type="ORF">A4W93_24125</name>
</gene>
<name>A0A1W6LEW3_9BURK</name>
<sequence length="88" mass="9438">MARLIFFAVLFLVLFLLLKHFTRRRDRDDTGTPAAPPPADAADPSPVMVACAHCGVHLPRTETLAGPDGVYCSEAHRAAAARGPGNDR</sequence>
<dbReference type="RefSeq" id="WP_085753053.1">
    <property type="nucleotide sequence ID" value="NZ_BSPR01000015.1"/>
</dbReference>
<protein>
    <submittedName>
        <fullName evidence="1">Uncharacterized protein</fullName>
    </submittedName>
</protein>
<dbReference type="STRING" id="946333.A4W93_24125"/>
<dbReference type="InterPro" id="IPR049708">
    <property type="entry name" value="PP0621-like"/>
</dbReference>
<dbReference type="EMBL" id="CP015118">
    <property type="protein sequence ID" value="ARN22747.1"/>
    <property type="molecule type" value="Genomic_DNA"/>
</dbReference>
<evidence type="ECO:0000313" key="2">
    <source>
        <dbReference type="Proteomes" id="UP000193427"/>
    </source>
</evidence>
<dbReference type="OrthoDB" id="9814432at2"/>
<keyword evidence="2" id="KW-1185">Reference proteome</keyword>
<proteinExistence type="predicted"/>
<dbReference type="NCBIfam" id="NF041023">
    <property type="entry name" value="PP0621_fam"/>
    <property type="match status" value="1"/>
</dbReference>
<dbReference type="AlphaFoldDB" id="A0A1W6LEW3"/>
<reference evidence="1 2" key="1">
    <citation type="submission" date="2016-04" db="EMBL/GenBank/DDBJ databases">
        <title>Complete genome sequence of natural rubber-degrading, novel Gram-negative bacterium, Rhizobacter gummiphilus strain NS21.</title>
        <authorList>
            <person name="Tabata M."/>
            <person name="Kasai D."/>
            <person name="Fukuda M."/>
        </authorList>
    </citation>
    <scope>NUCLEOTIDE SEQUENCE [LARGE SCALE GENOMIC DNA]</scope>
    <source>
        <strain evidence="1 2">NS21</strain>
    </source>
</reference>
<dbReference type="KEGG" id="rgu:A4W93_24125"/>